<evidence type="ECO:0008006" key="3">
    <source>
        <dbReference type="Google" id="ProtNLM"/>
    </source>
</evidence>
<reference evidence="1 2" key="1">
    <citation type="submission" date="2019-05" db="EMBL/GenBank/DDBJ databases">
        <title>Draft Genome of Bradyrhizobium elkanii strain SEMIA 938, Used in Commercial Inoculants for Lupinus spp. in Brazil.</title>
        <authorList>
            <person name="Hungria M."/>
            <person name="Delamuta J.R.M."/>
            <person name="Ribeiro R.A."/>
            <person name="Nogueira M.A."/>
        </authorList>
    </citation>
    <scope>NUCLEOTIDE SEQUENCE [LARGE SCALE GENOMIC DNA]</scope>
    <source>
        <strain evidence="1 2">Semia 938</strain>
    </source>
</reference>
<evidence type="ECO:0000313" key="2">
    <source>
        <dbReference type="Proteomes" id="UP000305095"/>
    </source>
</evidence>
<protein>
    <recommendedName>
        <fullName evidence="3">DUF892 family protein</fullName>
    </recommendedName>
</protein>
<name>A0A4U6SCJ4_BRAEL</name>
<organism evidence="1 2">
    <name type="scientific">Bradyrhizobium elkanii</name>
    <dbReference type="NCBI Taxonomy" id="29448"/>
    <lineage>
        <taxon>Bacteria</taxon>
        <taxon>Pseudomonadati</taxon>
        <taxon>Pseudomonadota</taxon>
        <taxon>Alphaproteobacteria</taxon>
        <taxon>Hyphomicrobiales</taxon>
        <taxon>Nitrobacteraceae</taxon>
        <taxon>Bradyrhizobium</taxon>
    </lineage>
</organism>
<proteinExistence type="predicted"/>
<dbReference type="EMBL" id="SZZP01000004">
    <property type="protein sequence ID" value="TKV82556.1"/>
    <property type="molecule type" value="Genomic_DNA"/>
</dbReference>
<gene>
    <name evidence="1" type="ORF">FDV58_08765</name>
</gene>
<dbReference type="Proteomes" id="UP000305095">
    <property type="component" value="Unassembled WGS sequence"/>
</dbReference>
<dbReference type="AlphaFoldDB" id="A0A4U6SCJ4"/>
<accession>A0A4U6SCJ4</accession>
<evidence type="ECO:0000313" key="1">
    <source>
        <dbReference type="EMBL" id="TKV82556.1"/>
    </source>
</evidence>
<sequence>MRLRSGREEDDAMREIEIHNYARQLLEAHGAKAIAEAAQNAIELEAKGEAELARTWRHIEDAMKLMRGPHQS</sequence>
<comment type="caution">
    <text evidence="1">The sequence shown here is derived from an EMBL/GenBank/DDBJ whole genome shotgun (WGS) entry which is preliminary data.</text>
</comment>